<dbReference type="GO" id="GO:0009425">
    <property type="term" value="C:bacterial-type flagellum basal body"/>
    <property type="evidence" value="ECO:0007669"/>
    <property type="project" value="UniProtKB-SubCell"/>
</dbReference>
<keyword evidence="7" id="KW-0969">Cilium</keyword>
<evidence type="ECO:0000313" key="7">
    <source>
        <dbReference type="EMBL" id="EPY01587.1"/>
    </source>
</evidence>
<dbReference type="InterPro" id="IPR020013">
    <property type="entry name" value="Flagellar_FlgE/F/G"/>
</dbReference>
<sequence>MEASMLWGALTNASSAMQAMDGAMGGVSQNIANVNTTGYKRIQTDFKTVMSESHSAPTSTNNSAGQVTATTGTDIFGVRAVNRYAITQQGVMAPTTNWTDLGINGRGFFIVSQPGPDGKPQTGLSPTDSKNLLYTRAGSFTTFGDHTATALDPPTGTATSASDPSTGPGAADKTYFKTTGGQFLMGWMADSQGRIANVATTSTSPLALSGVATASGAPQTLVPIYMTPGQKISGAATTAFQPVVNIPADATTTSANQSFTQTGWVNDLSGNPQPLTVTWQRAGGDTWSLSYSLPASANATLTPSSIASVTLSTDNNGKVTATPPVRRWRSALAALPRRRRRSTWAAIRRLGSNRSRRRRLTKSRWL</sequence>
<evidence type="ECO:0000256" key="3">
    <source>
        <dbReference type="ARBA" id="ARBA00023143"/>
    </source>
</evidence>
<dbReference type="OrthoDB" id="8372879at2"/>
<dbReference type="SUPFAM" id="SSF117143">
    <property type="entry name" value="Flagellar hook protein flgE"/>
    <property type="match status" value="1"/>
</dbReference>
<evidence type="ECO:0000259" key="6">
    <source>
        <dbReference type="Pfam" id="PF00460"/>
    </source>
</evidence>
<keyword evidence="3 4" id="KW-0975">Bacterial flagellum</keyword>
<dbReference type="STRING" id="1316936.K678_10065"/>
<dbReference type="EMBL" id="AQPH01000035">
    <property type="protein sequence ID" value="EPY01587.1"/>
    <property type="molecule type" value="Genomic_DNA"/>
</dbReference>
<comment type="caution">
    <text evidence="7">The sequence shown here is derived from an EMBL/GenBank/DDBJ whole genome shotgun (WGS) entry which is preliminary data.</text>
</comment>
<organism evidence="7 8">
    <name type="scientific">Magnetospirillum fulvum MGU-K5</name>
    <dbReference type="NCBI Taxonomy" id="1316936"/>
    <lineage>
        <taxon>Bacteria</taxon>
        <taxon>Pseudomonadati</taxon>
        <taxon>Pseudomonadota</taxon>
        <taxon>Alphaproteobacteria</taxon>
        <taxon>Rhodospirillales</taxon>
        <taxon>Rhodospirillaceae</taxon>
        <taxon>Magnetospirillum</taxon>
    </lineage>
</organism>
<protein>
    <submittedName>
        <fullName evidence="7">Flagellar hook protein FlgE</fullName>
    </submittedName>
</protein>
<dbReference type="PANTHER" id="PTHR30435">
    <property type="entry name" value="FLAGELLAR PROTEIN"/>
    <property type="match status" value="1"/>
</dbReference>
<dbReference type="NCBIfam" id="TIGR03506">
    <property type="entry name" value="FlgEFG_subfam"/>
    <property type="match status" value="1"/>
</dbReference>
<dbReference type="GO" id="GO:0071978">
    <property type="term" value="P:bacterial-type flagellum-dependent swarming motility"/>
    <property type="evidence" value="ECO:0007669"/>
    <property type="project" value="TreeGrafter"/>
</dbReference>
<dbReference type="Pfam" id="PF00460">
    <property type="entry name" value="Flg_bb_rod"/>
    <property type="match status" value="1"/>
</dbReference>
<dbReference type="InterPro" id="IPR001444">
    <property type="entry name" value="Flag_bb_rod_N"/>
</dbReference>
<dbReference type="PANTHER" id="PTHR30435:SF19">
    <property type="entry name" value="FLAGELLAR BASAL-BODY ROD PROTEIN FLGG"/>
    <property type="match status" value="1"/>
</dbReference>
<name>S9S6Y8_MAGFU</name>
<evidence type="ECO:0000256" key="1">
    <source>
        <dbReference type="ARBA" id="ARBA00004117"/>
    </source>
</evidence>
<dbReference type="AlphaFoldDB" id="S9S6Y8"/>
<comment type="similarity">
    <text evidence="2 4">Belongs to the flagella basal body rod proteins family.</text>
</comment>
<comment type="subcellular location">
    <subcellularLocation>
        <location evidence="1 4">Bacterial flagellum basal body</location>
    </subcellularLocation>
</comment>
<gene>
    <name evidence="7" type="ORF">K678_10065</name>
</gene>
<dbReference type="eggNOG" id="COG1749">
    <property type="taxonomic scope" value="Bacteria"/>
</dbReference>
<evidence type="ECO:0000313" key="8">
    <source>
        <dbReference type="Proteomes" id="UP000015350"/>
    </source>
</evidence>
<feature type="compositionally biased region" description="Polar residues" evidence="5">
    <location>
        <begin position="156"/>
        <end position="165"/>
    </location>
</feature>
<dbReference type="InterPro" id="IPR037925">
    <property type="entry name" value="FlgE/F/G-like"/>
</dbReference>
<reference evidence="7 8" key="1">
    <citation type="submission" date="2013-04" db="EMBL/GenBank/DDBJ databases">
        <authorList>
            <person name="Kuznetsov B."/>
            <person name="Ivanovsky R."/>
        </authorList>
    </citation>
    <scope>NUCLEOTIDE SEQUENCE [LARGE SCALE GENOMIC DNA]</scope>
    <source>
        <strain evidence="7 8">MGU-K5</strain>
    </source>
</reference>
<proteinExistence type="inferred from homology"/>
<dbReference type="Proteomes" id="UP000015350">
    <property type="component" value="Unassembled WGS sequence"/>
</dbReference>
<feature type="domain" description="Flagellar basal body rod protein N-terminal" evidence="6">
    <location>
        <begin position="11"/>
        <end position="40"/>
    </location>
</feature>
<keyword evidence="7" id="KW-0282">Flagellum</keyword>
<accession>S9S6Y8</accession>
<feature type="region of interest" description="Disordered" evidence="5">
    <location>
        <begin position="145"/>
        <end position="173"/>
    </location>
</feature>
<evidence type="ECO:0000256" key="2">
    <source>
        <dbReference type="ARBA" id="ARBA00009677"/>
    </source>
</evidence>
<evidence type="ECO:0000256" key="5">
    <source>
        <dbReference type="SAM" id="MobiDB-lite"/>
    </source>
</evidence>
<evidence type="ECO:0000256" key="4">
    <source>
        <dbReference type="RuleBase" id="RU362116"/>
    </source>
</evidence>
<keyword evidence="7" id="KW-0966">Cell projection</keyword>